<evidence type="ECO:0000313" key="2">
    <source>
        <dbReference type="Proteomes" id="UP000314294"/>
    </source>
</evidence>
<dbReference type="AlphaFoldDB" id="A0A4Z2FBP2"/>
<dbReference type="Proteomes" id="UP000314294">
    <property type="component" value="Unassembled WGS sequence"/>
</dbReference>
<dbReference type="EMBL" id="SRLO01001438">
    <property type="protein sequence ID" value="TNN37812.1"/>
    <property type="molecule type" value="Genomic_DNA"/>
</dbReference>
<evidence type="ECO:0000313" key="1">
    <source>
        <dbReference type="EMBL" id="TNN37812.1"/>
    </source>
</evidence>
<comment type="caution">
    <text evidence="1">The sequence shown here is derived from an EMBL/GenBank/DDBJ whole genome shotgun (WGS) entry which is preliminary data.</text>
</comment>
<keyword evidence="2" id="KW-1185">Reference proteome</keyword>
<name>A0A4Z2FBP2_9TELE</name>
<dbReference type="OrthoDB" id="10519303at2759"/>
<proteinExistence type="predicted"/>
<reference evidence="1 2" key="1">
    <citation type="submission" date="2019-03" db="EMBL/GenBank/DDBJ databases">
        <title>First draft genome of Liparis tanakae, snailfish: a comprehensive survey of snailfish specific genes.</title>
        <authorList>
            <person name="Kim W."/>
            <person name="Song I."/>
            <person name="Jeong J.-H."/>
            <person name="Kim D."/>
            <person name="Kim S."/>
            <person name="Ryu S."/>
            <person name="Song J.Y."/>
            <person name="Lee S.K."/>
        </authorList>
    </citation>
    <scope>NUCLEOTIDE SEQUENCE [LARGE SCALE GENOMIC DNA]</scope>
    <source>
        <tissue evidence="1">Muscle</tissue>
    </source>
</reference>
<sequence>MRKNLLLSSTVLKPAYCLMVHGLLEYMGNTPGNSSGRPSESARVYTGFILSPSGVRQIRFSGFFPFSCFLARLAHSGCSSLGSRRGADVWIIGERLAEQTEALARRRAAIAAARDLCAVSMLQGRLYQTHMDRPKGGNDRQIRGGEYCDVVSRRVSVRPMTLHNMPGEPIAGEEVNFDP</sequence>
<gene>
    <name evidence="1" type="ORF">EYF80_052025</name>
</gene>
<organism evidence="1 2">
    <name type="scientific">Liparis tanakae</name>
    <name type="common">Tanaka's snailfish</name>
    <dbReference type="NCBI Taxonomy" id="230148"/>
    <lineage>
        <taxon>Eukaryota</taxon>
        <taxon>Metazoa</taxon>
        <taxon>Chordata</taxon>
        <taxon>Craniata</taxon>
        <taxon>Vertebrata</taxon>
        <taxon>Euteleostomi</taxon>
        <taxon>Actinopterygii</taxon>
        <taxon>Neopterygii</taxon>
        <taxon>Teleostei</taxon>
        <taxon>Neoteleostei</taxon>
        <taxon>Acanthomorphata</taxon>
        <taxon>Eupercaria</taxon>
        <taxon>Perciformes</taxon>
        <taxon>Cottioidei</taxon>
        <taxon>Cottales</taxon>
        <taxon>Liparidae</taxon>
        <taxon>Liparis</taxon>
    </lineage>
</organism>
<protein>
    <submittedName>
        <fullName evidence="1">Uncharacterized protein</fullName>
    </submittedName>
</protein>
<accession>A0A4Z2FBP2</accession>